<reference evidence="2 3" key="1">
    <citation type="journal article" date="2019" name="Genome Biol. Evol.">
        <title>Insights into the evolution of the New World diploid cottons (Gossypium, subgenus Houzingenia) based on genome sequencing.</title>
        <authorList>
            <person name="Grover C.E."/>
            <person name="Arick M.A. 2nd"/>
            <person name="Thrash A."/>
            <person name="Conover J.L."/>
            <person name="Sanders W.S."/>
            <person name="Peterson D.G."/>
            <person name="Frelichowski J.E."/>
            <person name="Scheffler J.A."/>
            <person name="Scheffler B.E."/>
            <person name="Wendel J.F."/>
        </authorList>
    </citation>
    <scope>NUCLEOTIDE SEQUENCE [LARGE SCALE GENOMIC DNA]</scope>
    <source>
        <strain evidence="2">57</strain>
        <tissue evidence="2">Leaf</tissue>
    </source>
</reference>
<dbReference type="AlphaFoldDB" id="A0A7J8W481"/>
<dbReference type="GO" id="GO:0003676">
    <property type="term" value="F:nucleic acid binding"/>
    <property type="evidence" value="ECO:0007669"/>
    <property type="project" value="InterPro"/>
</dbReference>
<comment type="caution">
    <text evidence="2">The sequence shown here is derived from an EMBL/GenBank/DDBJ whole genome shotgun (WGS) entry which is preliminary data.</text>
</comment>
<protein>
    <recommendedName>
        <fullName evidence="1">RNase H type-1 domain-containing protein</fullName>
    </recommendedName>
</protein>
<dbReference type="Pfam" id="PF13456">
    <property type="entry name" value="RVT_3"/>
    <property type="match status" value="1"/>
</dbReference>
<evidence type="ECO:0000313" key="3">
    <source>
        <dbReference type="Proteomes" id="UP000593573"/>
    </source>
</evidence>
<sequence length="261" mass="29712">MPRARLRQRSRVRGVTDLMKTLWNCWNNRNNYIFREKEEEAKQIWERANNLNKDFGICNMLNEALLSQNIVEKRWKKPPKDVIKINFDATVGENRTGYGMVIRDEEGFVLGGGGGFKEGRRSVEEAECMAFEESIKMACRLNIKDHFLFETDHVGLCLPLWSFTDGVRGFRTSGRLAPRCRWCPGPSHDQGPRLSMVSEAPTHPSTNMPVVFEASARPRTYAAGMAHKSTTGTVRRSTVSTVHRSTARWIAPLRYSSPSFA</sequence>
<name>A0A7J8W481_9ROSI</name>
<dbReference type="PANTHER" id="PTHR47074:SF48">
    <property type="entry name" value="POLYNUCLEOTIDYL TRANSFERASE, RIBONUCLEASE H-LIKE SUPERFAMILY PROTEIN"/>
    <property type="match status" value="1"/>
</dbReference>
<dbReference type="PANTHER" id="PTHR47074">
    <property type="entry name" value="BNAC02G40300D PROTEIN"/>
    <property type="match status" value="1"/>
</dbReference>
<accession>A0A7J8W481</accession>
<evidence type="ECO:0000313" key="2">
    <source>
        <dbReference type="EMBL" id="MBA0669875.1"/>
    </source>
</evidence>
<dbReference type="OrthoDB" id="1906820at2759"/>
<dbReference type="InterPro" id="IPR052929">
    <property type="entry name" value="RNase_H-like_EbsB-rel"/>
</dbReference>
<keyword evidence="3" id="KW-1185">Reference proteome</keyword>
<dbReference type="Proteomes" id="UP000593573">
    <property type="component" value="Unassembled WGS sequence"/>
</dbReference>
<gene>
    <name evidence="2" type="ORF">Goklo_024948</name>
</gene>
<proteinExistence type="predicted"/>
<dbReference type="GO" id="GO:0004523">
    <property type="term" value="F:RNA-DNA hybrid ribonuclease activity"/>
    <property type="evidence" value="ECO:0007669"/>
    <property type="project" value="InterPro"/>
</dbReference>
<evidence type="ECO:0000259" key="1">
    <source>
        <dbReference type="Pfam" id="PF13456"/>
    </source>
</evidence>
<organism evidence="2 3">
    <name type="scientific">Gossypium klotzschianum</name>
    <dbReference type="NCBI Taxonomy" id="34286"/>
    <lineage>
        <taxon>Eukaryota</taxon>
        <taxon>Viridiplantae</taxon>
        <taxon>Streptophyta</taxon>
        <taxon>Embryophyta</taxon>
        <taxon>Tracheophyta</taxon>
        <taxon>Spermatophyta</taxon>
        <taxon>Magnoliopsida</taxon>
        <taxon>eudicotyledons</taxon>
        <taxon>Gunneridae</taxon>
        <taxon>Pentapetalae</taxon>
        <taxon>rosids</taxon>
        <taxon>malvids</taxon>
        <taxon>Malvales</taxon>
        <taxon>Malvaceae</taxon>
        <taxon>Malvoideae</taxon>
        <taxon>Gossypium</taxon>
    </lineage>
</organism>
<feature type="domain" description="RNase H type-1" evidence="1">
    <location>
        <begin position="86"/>
        <end position="153"/>
    </location>
</feature>
<dbReference type="InterPro" id="IPR002156">
    <property type="entry name" value="RNaseH_domain"/>
</dbReference>
<dbReference type="EMBL" id="JABFAB010233172">
    <property type="protein sequence ID" value="MBA0669875.1"/>
    <property type="molecule type" value="Genomic_DNA"/>
</dbReference>